<accession>A0A427B8N6</accession>
<name>A0A427B8N6_ENSVE</name>
<gene>
    <name evidence="1" type="ORF">B296_00002409</name>
</gene>
<comment type="caution">
    <text evidence="1">The sequence shown here is derived from an EMBL/GenBank/DDBJ whole genome shotgun (WGS) entry which is preliminary data.</text>
</comment>
<dbReference type="Proteomes" id="UP000287651">
    <property type="component" value="Unassembled WGS sequence"/>
</dbReference>
<protein>
    <submittedName>
        <fullName evidence="1">Uncharacterized protein</fullName>
    </submittedName>
</protein>
<dbReference type="EMBL" id="AMZH03000233">
    <property type="protein sequence ID" value="RRT84786.1"/>
    <property type="molecule type" value="Genomic_DNA"/>
</dbReference>
<organism evidence="1 2">
    <name type="scientific">Ensete ventricosum</name>
    <name type="common">Abyssinian banana</name>
    <name type="synonym">Musa ensete</name>
    <dbReference type="NCBI Taxonomy" id="4639"/>
    <lineage>
        <taxon>Eukaryota</taxon>
        <taxon>Viridiplantae</taxon>
        <taxon>Streptophyta</taxon>
        <taxon>Embryophyta</taxon>
        <taxon>Tracheophyta</taxon>
        <taxon>Spermatophyta</taxon>
        <taxon>Magnoliopsida</taxon>
        <taxon>Liliopsida</taxon>
        <taxon>Zingiberales</taxon>
        <taxon>Musaceae</taxon>
        <taxon>Ensete</taxon>
    </lineage>
</organism>
<dbReference type="AlphaFoldDB" id="A0A427B8N6"/>
<sequence>MCGGLVRYFSRRRGMVRGHGTPCGSDGARCDCKACVVRDGSISDVVVAADLARSCLLLGCRCGGWAGTGLDELGQPMISPIILSPPRKGSFRGALRVEGKIPGICYSESPLHGLESLLDLSKELMD</sequence>
<proteinExistence type="predicted"/>
<evidence type="ECO:0000313" key="1">
    <source>
        <dbReference type="EMBL" id="RRT84786.1"/>
    </source>
</evidence>
<reference evidence="1 2" key="1">
    <citation type="journal article" date="2014" name="Agronomy (Basel)">
        <title>A Draft Genome Sequence for Ensete ventricosum, the Drought-Tolerant Tree Against Hunger.</title>
        <authorList>
            <person name="Harrison J."/>
            <person name="Moore K.A."/>
            <person name="Paszkiewicz K."/>
            <person name="Jones T."/>
            <person name="Grant M."/>
            <person name="Ambacheew D."/>
            <person name="Muzemil S."/>
            <person name="Studholme D.J."/>
        </authorList>
    </citation>
    <scope>NUCLEOTIDE SEQUENCE [LARGE SCALE GENOMIC DNA]</scope>
</reference>
<evidence type="ECO:0000313" key="2">
    <source>
        <dbReference type="Proteomes" id="UP000287651"/>
    </source>
</evidence>